<evidence type="ECO:0000313" key="2">
    <source>
        <dbReference type="Proteomes" id="UP001209654"/>
    </source>
</evidence>
<organism evidence="1 2">
    <name type="scientific">Arthrobacter mangrovi</name>
    <dbReference type="NCBI Taxonomy" id="2966350"/>
    <lineage>
        <taxon>Bacteria</taxon>
        <taxon>Bacillati</taxon>
        <taxon>Actinomycetota</taxon>
        <taxon>Actinomycetes</taxon>
        <taxon>Micrococcales</taxon>
        <taxon>Micrococcaceae</taxon>
        <taxon>Arthrobacter</taxon>
    </lineage>
</organism>
<gene>
    <name evidence="1" type="ORF">AHIS1636_34060</name>
</gene>
<evidence type="ECO:0008006" key="3">
    <source>
        <dbReference type="Google" id="ProtNLM"/>
    </source>
</evidence>
<comment type="caution">
    <text evidence="1">The sequence shown here is derived from an EMBL/GenBank/DDBJ whole genome shotgun (WGS) entry which is preliminary data.</text>
</comment>
<protein>
    <recommendedName>
        <fullName evidence="3">EcsC family protein</fullName>
    </recommendedName>
</protein>
<dbReference type="Proteomes" id="UP001209654">
    <property type="component" value="Unassembled WGS sequence"/>
</dbReference>
<accession>A0ABQ5MYD1</accession>
<reference evidence="1 2" key="1">
    <citation type="journal article" date="2023" name="Int. J. Syst. Evol. Microbiol.">
        <title>Arthrobacter mangrovi sp. nov., an actinobacterium isolated from the rhizosphere of a mangrove.</title>
        <authorList>
            <person name="Hamada M."/>
            <person name="Saitou S."/>
            <person name="Enomoto N."/>
            <person name="Nanri K."/>
            <person name="Hidaka K."/>
            <person name="Miura T."/>
            <person name="Tamura T."/>
        </authorList>
    </citation>
    <scope>NUCLEOTIDE SEQUENCE [LARGE SCALE GENOMIC DNA]</scope>
    <source>
        <strain evidence="1 2">NBRC 112813</strain>
    </source>
</reference>
<dbReference type="EMBL" id="BRVS01000026">
    <property type="protein sequence ID" value="GLB68963.1"/>
    <property type="molecule type" value="Genomic_DNA"/>
</dbReference>
<keyword evidence="2" id="KW-1185">Reference proteome</keyword>
<proteinExistence type="predicted"/>
<name>A0ABQ5MYD1_9MICC</name>
<evidence type="ECO:0000313" key="1">
    <source>
        <dbReference type="EMBL" id="GLB68963.1"/>
    </source>
</evidence>
<sequence length="252" mass="26209">MGSPEGDQTSVIAGDILDKAIAKASSLSIKRVNQLRRKYPEATEADLIHILDKDFKAALTGQGAAVGSTAAIPGFGTAAGLAVAGGEAVLTLNVTAFYVLALAEVHGVTFEDVERKRTLLLTVLLGNGANQAAAKVAGRTGKHWSNKLVQKVPLKAIKAINGVMGRNFVTRYGTKQGIIVLGKVIPFGVGIAIGSGMNYALAVGLVKSAHHAFGDPYNFDSDAEDTLIDAEVIDTDDDLVGEKQTATPGDNL</sequence>